<feature type="compositionally biased region" description="Low complexity" evidence="1">
    <location>
        <begin position="1"/>
        <end position="16"/>
    </location>
</feature>
<gene>
    <name evidence="2" type="ORF">AVDCRST_MAG33-2883</name>
</gene>
<evidence type="ECO:0000313" key="2">
    <source>
        <dbReference type="EMBL" id="CAA9574445.1"/>
    </source>
</evidence>
<feature type="non-terminal residue" evidence="2">
    <location>
        <position position="1"/>
    </location>
</feature>
<organism evidence="2">
    <name type="scientific">uncultured Thermomicrobiales bacterium</name>
    <dbReference type="NCBI Taxonomy" id="1645740"/>
    <lineage>
        <taxon>Bacteria</taxon>
        <taxon>Pseudomonadati</taxon>
        <taxon>Thermomicrobiota</taxon>
        <taxon>Thermomicrobia</taxon>
        <taxon>Thermomicrobiales</taxon>
        <taxon>environmental samples</taxon>
    </lineage>
</organism>
<protein>
    <submittedName>
        <fullName evidence="2">Two-component transcriptional response regulator, LuxR family</fullName>
    </submittedName>
</protein>
<feature type="region of interest" description="Disordered" evidence="1">
    <location>
        <begin position="1"/>
        <end position="68"/>
    </location>
</feature>
<dbReference type="AlphaFoldDB" id="A0A6J4VEZ4"/>
<feature type="compositionally biased region" description="Polar residues" evidence="1">
    <location>
        <begin position="37"/>
        <end position="48"/>
    </location>
</feature>
<accession>A0A6J4VEZ4</accession>
<proteinExistence type="predicted"/>
<evidence type="ECO:0000256" key="1">
    <source>
        <dbReference type="SAM" id="MobiDB-lite"/>
    </source>
</evidence>
<dbReference type="EMBL" id="CADCWK010000358">
    <property type="protein sequence ID" value="CAA9574445.1"/>
    <property type="molecule type" value="Genomic_DNA"/>
</dbReference>
<sequence>WPPSSSRPRCWPVSPVARPTPGSPGTCASERRRSRRMSPTCSPSSTRATGVRRWSSPTRAAWSSRGAS</sequence>
<feature type="non-terminal residue" evidence="2">
    <location>
        <position position="68"/>
    </location>
</feature>
<name>A0A6J4VEZ4_9BACT</name>
<reference evidence="2" key="1">
    <citation type="submission" date="2020-02" db="EMBL/GenBank/DDBJ databases">
        <authorList>
            <person name="Meier V. D."/>
        </authorList>
    </citation>
    <scope>NUCLEOTIDE SEQUENCE</scope>
    <source>
        <strain evidence="2">AVDCRST_MAG33</strain>
    </source>
</reference>